<dbReference type="Gene3D" id="2.40.160.20">
    <property type="match status" value="1"/>
</dbReference>
<comment type="similarity">
    <text evidence="5">Belongs to the Omp25/RopB family.</text>
</comment>
<comment type="caution">
    <text evidence="8">The sequence shown here is derived from an EMBL/GenBank/DDBJ whole genome shotgun (WGS) entry which is preliminary data.</text>
</comment>
<dbReference type="Pfam" id="PF13505">
    <property type="entry name" value="OMP_b-brl"/>
    <property type="match status" value="1"/>
</dbReference>
<organism evidence="8 9">
    <name type="scientific">Hyphomicrobium album</name>
    <dbReference type="NCBI Taxonomy" id="2665159"/>
    <lineage>
        <taxon>Bacteria</taxon>
        <taxon>Pseudomonadati</taxon>
        <taxon>Pseudomonadota</taxon>
        <taxon>Alphaproteobacteria</taxon>
        <taxon>Hyphomicrobiales</taxon>
        <taxon>Hyphomicrobiaceae</taxon>
        <taxon>Hyphomicrobium</taxon>
    </lineage>
</organism>
<evidence type="ECO:0000313" key="8">
    <source>
        <dbReference type="EMBL" id="MTD96101.1"/>
    </source>
</evidence>
<evidence type="ECO:0000256" key="5">
    <source>
        <dbReference type="ARBA" id="ARBA00038306"/>
    </source>
</evidence>
<dbReference type="PANTHER" id="PTHR34001">
    <property type="entry name" value="BLL7405 PROTEIN"/>
    <property type="match status" value="1"/>
</dbReference>
<keyword evidence="4" id="KW-0998">Cell outer membrane</keyword>
<keyword evidence="2 6" id="KW-0732">Signal</keyword>
<dbReference type="RefSeq" id="WP_154740563.1">
    <property type="nucleotide sequence ID" value="NZ_WMBQ01000002.1"/>
</dbReference>
<evidence type="ECO:0000259" key="7">
    <source>
        <dbReference type="Pfam" id="PF13505"/>
    </source>
</evidence>
<proteinExistence type="inferred from homology"/>
<dbReference type="EMBL" id="WMBQ01000002">
    <property type="protein sequence ID" value="MTD96101.1"/>
    <property type="molecule type" value="Genomic_DNA"/>
</dbReference>
<keyword evidence="3" id="KW-0472">Membrane</keyword>
<name>A0A6I3KTU2_9HYPH</name>
<dbReference type="SUPFAM" id="SSF56925">
    <property type="entry name" value="OMPA-like"/>
    <property type="match status" value="1"/>
</dbReference>
<accession>A0A6I3KTU2</accession>
<sequence length="229" mass="24382">MRQIYLAAASLAAAAVASMTPARAQVTNPWNGFYVGVNGGYAWQDAGGTFDNLDTNTRLNGFDLNGAVVGGQVGYNWQSSQLLIGVEFDAMTLADGGENINSPSVPNASVLGADMNYLASVRARLGWAINNWLLFGSVGWGFSEFEFTQNVPATGFAHKIRLDDSGLAYGGGVEWMMTYGVSLRAEYLRYDIGASSPLPVGNPSVDLGDRIAFDNVDVARAALNIKLSH</sequence>
<dbReference type="AlphaFoldDB" id="A0A6I3KTU2"/>
<dbReference type="InterPro" id="IPR051692">
    <property type="entry name" value="OMP-like"/>
</dbReference>
<dbReference type="InterPro" id="IPR011250">
    <property type="entry name" value="OMP/PagP_B-barrel"/>
</dbReference>
<dbReference type="GO" id="GO:0009279">
    <property type="term" value="C:cell outer membrane"/>
    <property type="evidence" value="ECO:0007669"/>
    <property type="project" value="UniProtKB-SubCell"/>
</dbReference>
<feature type="signal peptide" evidence="6">
    <location>
        <begin position="1"/>
        <end position="24"/>
    </location>
</feature>
<protein>
    <submittedName>
        <fullName evidence="8">Outer membrane beta-barrel protein</fullName>
    </submittedName>
</protein>
<evidence type="ECO:0000256" key="3">
    <source>
        <dbReference type="ARBA" id="ARBA00023136"/>
    </source>
</evidence>
<gene>
    <name evidence="8" type="ORF">GIW81_17315</name>
</gene>
<evidence type="ECO:0000256" key="1">
    <source>
        <dbReference type="ARBA" id="ARBA00004442"/>
    </source>
</evidence>
<evidence type="ECO:0000256" key="6">
    <source>
        <dbReference type="SAM" id="SignalP"/>
    </source>
</evidence>
<dbReference type="Proteomes" id="UP000440694">
    <property type="component" value="Unassembled WGS sequence"/>
</dbReference>
<evidence type="ECO:0000256" key="4">
    <source>
        <dbReference type="ARBA" id="ARBA00023237"/>
    </source>
</evidence>
<evidence type="ECO:0000313" key="9">
    <source>
        <dbReference type="Proteomes" id="UP000440694"/>
    </source>
</evidence>
<dbReference type="InterPro" id="IPR027385">
    <property type="entry name" value="Beta-barrel_OMP"/>
</dbReference>
<keyword evidence="9" id="KW-1185">Reference proteome</keyword>
<dbReference type="PANTHER" id="PTHR34001:SF3">
    <property type="entry name" value="BLL7405 PROTEIN"/>
    <property type="match status" value="1"/>
</dbReference>
<feature type="domain" description="Outer membrane protein beta-barrel" evidence="7">
    <location>
        <begin position="12"/>
        <end position="193"/>
    </location>
</feature>
<evidence type="ECO:0000256" key="2">
    <source>
        <dbReference type="ARBA" id="ARBA00022729"/>
    </source>
</evidence>
<reference evidence="8 9" key="1">
    <citation type="submission" date="2019-11" db="EMBL/GenBank/DDBJ databases">
        <title>Identification of a novel strain.</title>
        <authorList>
            <person name="Xu Q."/>
            <person name="Wang G."/>
        </authorList>
    </citation>
    <scope>NUCLEOTIDE SEQUENCE [LARGE SCALE GENOMIC DNA]</scope>
    <source>
        <strain evidence="9">xq</strain>
    </source>
</reference>
<comment type="subcellular location">
    <subcellularLocation>
        <location evidence="1">Cell outer membrane</location>
    </subcellularLocation>
</comment>
<feature type="chain" id="PRO_5026327862" evidence="6">
    <location>
        <begin position="25"/>
        <end position="229"/>
    </location>
</feature>